<sequence length="368" mass="40174">MGKELEKPVWPAITRDEAEAVLALFAQAGDLQALCWHSPRPFSAAVLVETERGRFFLKRHHARLRSPVSLAQEHGFMRHLRAQGIPVPEVMVAHGGQTAVAQGDWTYELHRMGQGQDLYREAPSWTGFQHIAHASAAGNALGRLHRAAQSYHAAARGPDPLIASCTILPADDPMGAAKAYVAARPALAGFLSKRPWQAELARVLANAPADLAARLAAQPRLWTHNDWHPSNLLWSPEGEVACVFDFGLATRTFALHDLATAIERCAIPWLDWQEGTAIKGDARAALALIEGYRQECALSADDLATMLDLLPLVHVEFALSEVDYFAGLVGDAAQAQQAWQAYLIDHADWFASPSGEDFLGHMREGLGL</sequence>
<evidence type="ECO:0000259" key="2">
    <source>
        <dbReference type="Pfam" id="PF01636"/>
    </source>
</evidence>
<proteinExistence type="inferred from homology"/>
<dbReference type="Pfam" id="PF01636">
    <property type="entry name" value="APH"/>
    <property type="match status" value="1"/>
</dbReference>
<dbReference type="EMBL" id="SACO01000004">
    <property type="protein sequence ID" value="RVU05677.1"/>
    <property type="molecule type" value="Genomic_DNA"/>
</dbReference>
<name>A0A437N723_9SPHN</name>
<dbReference type="Gene3D" id="3.30.200.20">
    <property type="entry name" value="Phosphorylase Kinase, domain 1"/>
    <property type="match status" value="1"/>
</dbReference>
<dbReference type="RefSeq" id="WP_127708055.1">
    <property type="nucleotide sequence ID" value="NZ_SACO01000004.1"/>
</dbReference>
<evidence type="ECO:0000313" key="3">
    <source>
        <dbReference type="EMBL" id="RVU05677.1"/>
    </source>
</evidence>
<evidence type="ECO:0000313" key="4">
    <source>
        <dbReference type="Proteomes" id="UP000282837"/>
    </source>
</evidence>
<gene>
    <name evidence="3" type="ORF">EOE18_06705</name>
</gene>
<dbReference type="SUPFAM" id="SSF56112">
    <property type="entry name" value="Protein kinase-like (PK-like)"/>
    <property type="match status" value="1"/>
</dbReference>
<dbReference type="GO" id="GO:0004413">
    <property type="term" value="F:homoserine kinase activity"/>
    <property type="evidence" value="ECO:0007669"/>
    <property type="project" value="TreeGrafter"/>
</dbReference>
<reference evidence="3 4" key="1">
    <citation type="submission" date="2019-01" db="EMBL/GenBank/DDBJ databases">
        <authorList>
            <person name="Chen W.-M."/>
        </authorList>
    </citation>
    <scope>NUCLEOTIDE SEQUENCE [LARGE SCALE GENOMIC DNA]</scope>
    <source>
        <strain evidence="3 4">FSY-9</strain>
    </source>
</reference>
<feature type="domain" description="Aminoglycoside phosphotransferase" evidence="2">
    <location>
        <begin position="45"/>
        <end position="290"/>
    </location>
</feature>
<comment type="caution">
    <text evidence="3">The sequence shown here is derived from an EMBL/GenBank/DDBJ whole genome shotgun (WGS) entry which is preliminary data.</text>
</comment>
<comment type="similarity">
    <text evidence="1">Belongs to the pseudomonas-type ThrB family.</text>
</comment>
<keyword evidence="3" id="KW-0808">Transferase</keyword>
<dbReference type="AlphaFoldDB" id="A0A437N723"/>
<dbReference type="GO" id="GO:0009088">
    <property type="term" value="P:threonine biosynthetic process"/>
    <property type="evidence" value="ECO:0007669"/>
    <property type="project" value="TreeGrafter"/>
</dbReference>
<organism evidence="3 4">
    <name type="scientific">Novosphingobium umbonatum</name>
    <dbReference type="NCBI Taxonomy" id="1908524"/>
    <lineage>
        <taxon>Bacteria</taxon>
        <taxon>Pseudomonadati</taxon>
        <taxon>Pseudomonadota</taxon>
        <taxon>Alphaproteobacteria</taxon>
        <taxon>Sphingomonadales</taxon>
        <taxon>Sphingomonadaceae</taxon>
        <taxon>Novosphingobium</taxon>
    </lineage>
</organism>
<dbReference type="Gene3D" id="3.90.1200.10">
    <property type="match status" value="1"/>
</dbReference>
<evidence type="ECO:0000256" key="1">
    <source>
        <dbReference type="ARBA" id="ARBA00038240"/>
    </source>
</evidence>
<protein>
    <submittedName>
        <fullName evidence="3">Aminoglycoside phosphotransferase family protein</fullName>
    </submittedName>
</protein>
<dbReference type="InterPro" id="IPR050249">
    <property type="entry name" value="Pseudomonas-type_ThrB"/>
</dbReference>
<dbReference type="Proteomes" id="UP000282837">
    <property type="component" value="Unassembled WGS sequence"/>
</dbReference>
<dbReference type="PANTHER" id="PTHR21064">
    <property type="entry name" value="AMINOGLYCOSIDE PHOSPHOTRANSFERASE DOMAIN-CONTAINING PROTEIN-RELATED"/>
    <property type="match status" value="1"/>
</dbReference>
<dbReference type="OrthoDB" id="3266537at2"/>
<dbReference type="InterPro" id="IPR002575">
    <property type="entry name" value="Aminoglycoside_PTrfase"/>
</dbReference>
<dbReference type="PANTHER" id="PTHR21064:SF6">
    <property type="entry name" value="AMINOGLYCOSIDE PHOSPHOTRANSFERASE DOMAIN-CONTAINING PROTEIN"/>
    <property type="match status" value="1"/>
</dbReference>
<accession>A0A437N723</accession>
<keyword evidence="4" id="KW-1185">Reference proteome</keyword>
<dbReference type="InterPro" id="IPR011009">
    <property type="entry name" value="Kinase-like_dom_sf"/>
</dbReference>